<dbReference type="Pfam" id="PF07876">
    <property type="entry name" value="Dabb"/>
    <property type="match status" value="1"/>
</dbReference>
<dbReference type="SUPFAM" id="SSF54909">
    <property type="entry name" value="Dimeric alpha+beta barrel"/>
    <property type="match status" value="1"/>
</dbReference>
<sequence>MLEHYVVFRPRPGKERELAEALAALESGLAGGLAGLAELSWGENTNRSGLDRGFTHGCLARFTGPEAFGRYWDHPAHERFLGVLDGICEDRFALDWTSGATA</sequence>
<dbReference type="SMART" id="SM00886">
    <property type="entry name" value="Dabb"/>
    <property type="match status" value="1"/>
</dbReference>
<dbReference type="InterPro" id="IPR013097">
    <property type="entry name" value="Dabb"/>
</dbReference>
<evidence type="ECO:0000259" key="1">
    <source>
        <dbReference type="PROSITE" id="PS51502"/>
    </source>
</evidence>
<proteinExistence type="predicted"/>
<dbReference type="AlphaFoldDB" id="A0A940XEN5"/>
<dbReference type="PROSITE" id="PS51502">
    <property type="entry name" value="S_R_A_B_BARREL"/>
    <property type="match status" value="1"/>
</dbReference>
<dbReference type="Gene3D" id="3.30.70.100">
    <property type="match status" value="1"/>
</dbReference>
<comment type="caution">
    <text evidence="2">The sequence shown here is derived from an EMBL/GenBank/DDBJ whole genome shotgun (WGS) entry which is preliminary data.</text>
</comment>
<keyword evidence="3" id="KW-1185">Reference proteome</keyword>
<evidence type="ECO:0000313" key="3">
    <source>
        <dbReference type="Proteomes" id="UP000677875"/>
    </source>
</evidence>
<accession>A0A940XEN5</accession>
<gene>
    <name evidence="2" type="ORF">J5Y05_01770</name>
</gene>
<evidence type="ECO:0000313" key="2">
    <source>
        <dbReference type="EMBL" id="MBQ0825246.1"/>
    </source>
</evidence>
<reference evidence="2" key="1">
    <citation type="submission" date="2021-04" db="EMBL/GenBank/DDBJ databases">
        <title>Genome seq and assembly of Streptomyces sp. RG38.</title>
        <authorList>
            <person name="Chhetri G."/>
        </authorList>
    </citation>
    <scope>NUCLEOTIDE SEQUENCE</scope>
    <source>
        <strain evidence="2">RG38</strain>
    </source>
</reference>
<name>A0A940XEN5_9ACTN</name>
<dbReference type="RefSeq" id="WP_210867935.1">
    <property type="nucleotide sequence ID" value="NZ_JAGPNL010000001.1"/>
</dbReference>
<dbReference type="EMBL" id="JAGPNL010000001">
    <property type="protein sequence ID" value="MBQ0825246.1"/>
    <property type="molecule type" value="Genomic_DNA"/>
</dbReference>
<feature type="domain" description="Stress-response A/B barrel" evidence="1">
    <location>
        <begin position="2"/>
        <end position="96"/>
    </location>
</feature>
<organism evidence="2 3">
    <name type="scientific">Streptomyces tagetis</name>
    <dbReference type="NCBI Taxonomy" id="2820809"/>
    <lineage>
        <taxon>Bacteria</taxon>
        <taxon>Bacillati</taxon>
        <taxon>Actinomycetota</taxon>
        <taxon>Actinomycetes</taxon>
        <taxon>Kitasatosporales</taxon>
        <taxon>Streptomycetaceae</taxon>
        <taxon>Streptomyces</taxon>
    </lineage>
</organism>
<dbReference type="InterPro" id="IPR011008">
    <property type="entry name" value="Dimeric_a/b-barrel"/>
</dbReference>
<dbReference type="Proteomes" id="UP000677875">
    <property type="component" value="Unassembled WGS sequence"/>
</dbReference>
<protein>
    <submittedName>
        <fullName evidence="2">Dabb family protein</fullName>
    </submittedName>
</protein>